<evidence type="ECO:0000313" key="2">
    <source>
        <dbReference type="EMBL" id="MPN06877.1"/>
    </source>
</evidence>
<dbReference type="AlphaFoldDB" id="A0A645EY82"/>
<feature type="compositionally biased region" description="Low complexity" evidence="1">
    <location>
        <begin position="85"/>
        <end position="99"/>
    </location>
</feature>
<sequence length="138" mass="14457">MQSRIRLIQASISLVPLLQCTIATGSPAGVVTRSISRYTRESSRSRTIMPNTLVPTLTLPVRGKTLFVATMPVPASPSGGQSGMPASSAPLGSSSSAPSRVREPARSPATATRGRICSNVQGYMRSAISRRNAASMRG</sequence>
<protein>
    <submittedName>
        <fullName evidence="2">Uncharacterized protein</fullName>
    </submittedName>
</protein>
<organism evidence="2">
    <name type="scientific">bioreactor metagenome</name>
    <dbReference type="NCBI Taxonomy" id="1076179"/>
    <lineage>
        <taxon>unclassified sequences</taxon>
        <taxon>metagenomes</taxon>
        <taxon>ecological metagenomes</taxon>
    </lineage>
</organism>
<proteinExistence type="predicted"/>
<accession>A0A645EY82</accession>
<evidence type="ECO:0000256" key="1">
    <source>
        <dbReference type="SAM" id="MobiDB-lite"/>
    </source>
</evidence>
<comment type="caution">
    <text evidence="2">The sequence shown here is derived from an EMBL/GenBank/DDBJ whole genome shotgun (WGS) entry which is preliminary data.</text>
</comment>
<name>A0A645EY82_9ZZZZ</name>
<feature type="region of interest" description="Disordered" evidence="1">
    <location>
        <begin position="72"/>
        <end position="118"/>
    </location>
</feature>
<gene>
    <name evidence="2" type="ORF">SDC9_154134</name>
</gene>
<reference evidence="2" key="1">
    <citation type="submission" date="2019-08" db="EMBL/GenBank/DDBJ databases">
        <authorList>
            <person name="Kucharzyk K."/>
            <person name="Murdoch R.W."/>
            <person name="Higgins S."/>
            <person name="Loffler F."/>
        </authorList>
    </citation>
    <scope>NUCLEOTIDE SEQUENCE</scope>
</reference>
<dbReference type="EMBL" id="VSSQ01052820">
    <property type="protein sequence ID" value="MPN06877.1"/>
    <property type="molecule type" value="Genomic_DNA"/>
</dbReference>